<dbReference type="Proteomes" id="UP000244309">
    <property type="component" value="Unassembled WGS sequence"/>
</dbReference>
<reference evidence="2 3" key="1">
    <citation type="submission" date="2017-12" db="EMBL/GenBank/DDBJ databases">
        <title>Genome Sequence of a Multidrug-Resistant Candida haemulonii Isolate from a Patient with Chronic Leg Ulcers in Israel.</title>
        <authorList>
            <person name="Chow N.A."/>
            <person name="Gade L."/>
            <person name="Batra D."/>
            <person name="Rowe L.A."/>
            <person name="Ben-Ami R."/>
            <person name="Loparev V.N."/>
            <person name="Litvintseva A.P."/>
        </authorList>
    </citation>
    <scope>NUCLEOTIDE SEQUENCE [LARGE SCALE GENOMIC DNA]</scope>
    <source>
        <strain evidence="2 3">B11899</strain>
    </source>
</reference>
<dbReference type="OrthoDB" id="4073665at2759"/>
<keyword evidence="1" id="KW-1133">Transmembrane helix</keyword>
<keyword evidence="3" id="KW-1185">Reference proteome</keyword>
<keyword evidence="1" id="KW-0812">Transmembrane</keyword>
<name>A0A2V1B089_9ASCO</name>
<dbReference type="RefSeq" id="XP_025344013.1">
    <property type="nucleotide sequence ID" value="XM_025486463.1"/>
</dbReference>
<dbReference type="GeneID" id="37008130"/>
<gene>
    <name evidence="2" type="ORF">CXQ85_002799</name>
</gene>
<dbReference type="EMBL" id="PKFO01000010">
    <property type="protein sequence ID" value="PVH23073.1"/>
    <property type="molecule type" value="Genomic_DNA"/>
</dbReference>
<sequence>MLSRSVGLRAASRMSKRFQSHASHATETVKSAPFNNKYNFNINPPPIHSYWNAKNSFILFAFAPIFVAFGYLGKYTGSNMPGLEGILEFADSEKSPMKELKFGEPQLRK</sequence>
<evidence type="ECO:0000313" key="3">
    <source>
        <dbReference type="Proteomes" id="UP000244309"/>
    </source>
</evidence>
<protein>
    <submittedName>
        <fullName evidence="2">Uncharacterized protein</fullName>
    </submittedName>
</protein>
<keyword evidence="1" id="KW-0472">Membrane</keyword>
<accession>A0A2V1B089</accession>
<dbReference type="AlphaFoldDB" id="A0A2V1B089"/>
<dbReference type="STRING" id="45357.A0A2V1B089"/>
<proteinExistence type="predicted"/>
<comment type="caution">
    <text evidence="2">The sequence shown here is derived from an EMBL/GenBank/DDBJ whole genome shotgun (WGS) entry which is preliminary data.</text>
</comment>
<feature type="transmembrane region" description="Helical" evidence="1">
    <location>
        <begin position="56"/>
        <end position="73"/>
    </location>
</feature>
<evidence type="ECO:0000256" key="1">
    <source>
        <dbReference type="SAM" id="Phobius"/>
    </source>
</evidence>
<organism evidence="2 3">
    <name type="scientific">Candidozyma haemuli</name>
    <dbReference type="NCBI Taxonomy" id="45357"/>
    <lineage>
        <taxon>Eukaryota</taxon>
        <taxon>Fungi</taxon>
        <taxon>Dikarya</taxon>
        <taxon>Ascomycota</taxon>
        <taxon>Saccharomycotina</taxon>
        <taxon>Pichiomycetes</taxon>
        <taxon>Metschnikowiaceae</taxon>
        <taxon>Candidozyma</taxon>
    </lineage>
</organism>
<evidence type="ECO:0000313" key="2">
    <source>
        <dbReference type="EMBL" id="PVH23073.1"/>
    </source>
</evidence>
<dbReference type="VEuPathDB" id="FungiDB:CXQ85_002799"/>